<reference evidence="3" key="1">
    <citation type="journal article" date="2019" name="Int. J. Syst. Evol. Microbiol.">
        <title>The Global Catalogue of Microorganisms (GCM) 10K type strain sequencing project: providing services to taxonomists for standard genome sequencing and annotation.</title>
        <authorList>
            <consortium name="The Broad Institute Genomics Platform"/>
            <consortium name="The Broad Institute Genome Sequencing Center for Infectious Disease"/>
            <person name="Wu L."/>
            <person name="Ma J."/>
        </authorList>
    </citation>
    <scope>NUCLEOTIDE SEQUENCE [LARGE SCALE GENOMIC DNA]</scope>
    <source>
        <strain evidence="3">JCM 16021</strain>
    </source>
</reference>
<name>A0ABP5KJS3_9ACTN</name>
<feature type="compositionally biased region" description="Pro residues" evidence="1">
    <location>
        <begin position="117"/>
        <end position="127"/>
    </location>
</feature>
<evidence type="ECO:0000313" key="3">
    <source>
        <dbReference type="Proteomes" id="UP001500575"/>
    </source>
</evidence>
<dbReference type="RefSeq" id="WP_344305518.1">
    <property type="nucleotide sequence ID" value="NZ_BAAAQQ010000014.1"/>
</dbReference>
<evidence type="ECO:0000256" key="1">
    <source>
        <dbReference type="SAM" id="MobiDB-lite"/>
    </source>
</evidence>
<feature type="compositionally biased region" description="Basic and acidic residues" evidence="1">
    <location>
        <begin position="29"/>
        <end position="43"/>
    </location>
</feature>
<evidence type="ECO:0000313" key="2">
    <source>
        <dbReference type="EMBL" id="GAA2133447.1"/>
    </source>
</evidence>
<dbReference type="Proteomes" id="UP001500575">
    <property type="component" value="Unassembled WGS sequence"/>
</dbReference>
<feature type="compositionally biased region" description="Basic and acidic residues" evidence="1">
    <location>
        <begin position="55"/>
        <end position="82"/>
    </location>
</feature>
<sequence>MTSSVLIVLVLLVLAALAVVAIVVAKSTKQREAARTEAQELRSDPVASGAGVHDASLEAERAAQEAERLRREAAEAEQRAAEAEQGVTVEQARQEDLLRQADERDPDVKTRTDDYDPTPPVAGPAAPPQHDEAPPTPRT</sequence>
<feature type="compositionally biased region" description="Basic and acidic residues" evidence="1">
    <location>
        <begin position="92"/>
        <end position="114"/>
    </location>
</feature>
<keyword evidence="3" id="KW-1185">Reference proteome</keyword>
<feature type="region of interest" description="Disordered" evidence="1">
    <location>
        <begin position="29"/>
        <end position="139"/>
    </location>
</feature>
<accession>A0ABP5KJS3</accession>
<organism evidence="2 3">
    <name type="scientific">Nocardioides bigeumensis</name>
    <dbReference type="NCBI Taxonomy" id="433657"/>
    <lineage>
        <taxon>Bacteria</taxon>
        <taxon>Bacillati</taxon>
        <taxon>Actinomycetota</taxon>
        <taxon>Actinomycetes</taxon>
        <taxon>Propionibacteriales</taxon>
        <taxon>Nocardioidaceae</taxon>
        <taxon>Nocardioides</taxon>
    </lineage>
</organism>
<gene>
    <name evidence="2" type="ORF">GCM10009843_38860</name>
</gene>
<dbReference type="EMBL" id="BAAAQQ010000014">
    <property type="protein sequence ID" value="GAA2133447.1"/>
    <property type="molecule type" value="Genomic_DNA"/>
</dbReference>
<comment type="caution">
    <text evidence="2">The sequence shown here is derived from an EMBL/GenBank/DDBJ whole genome shotgun (WGS) entry which is preliminary data.</text>
</comment>
<protein>
    <submittedName>
        <fullName evidence="2">Uncharacterized protein</fullName>
    </submittedName>
</protein>
<proteinExistence type="predicted"/>